<sequence>MKKFASILFGVLVLVGSLVTHVYSQGLPPCSGGVLISGTGGPGGGEPSVYDFGSYIQVISSSLPGGGCAGEHRDCSSAPQQ</sequence>
<organism evidence="1 2">
    <name type="scientific">Algoriphagus halophilus</name>
    <dbReference type="NCBI Taxonomy" id="226505"/>
    <lineage>
        <taxon>Bacteria</taxon>
        <taxon>Pseudomonadati</taxon>
        <taxon>Bacteroidota</taxon>
        <taxon>Cytophagia</taxon>
        <taxon>Cytophagales</taxon>
        <taxon>Cyclobacteriaceae</taxon>
        <taxon>Algoriphagus</taxon>
    </lineage>
</organism>
<protein>
    <submittedName>
        <fullName evidence="1">Uncharacterized protein</fullName>
    </submittedName>
</protein>
<accession>A0A1N6D9L3</accession>
<dbReference type="AlphaFoldDB" id="A0A1N6D9L3"/>
<dbReference type="RefSeq" id="WP_074223294.1">
    <property type="nucleotide sequence ID" value="NZ_FSRC01000001.1"/>
</dbReference>
<reference evidence="2" key="1">
    <citation type="submission" date="2016-11" db="EMBL/GenBank/DDBJ databases">
        <authorList>
            <person name="Varghese N."/>
            <person name="Submissions S."/>
        </authorList>
    </citation>
    <scope>NUCLEOTIDE SEQUENCE [LARGE SCALE GENOMIC DNA]</scope>
    <source>
        <strain evidence="2">DSM 15292</strain>
    </source>
</reference>
<keyword evidence="2" id="KW-1185">Reference proteome</keyword>
<dbReference type="STRING" id="226505.SAMN05444394_0551"/>
<name>A0A1N6D9L3_9BACT</name>
<dbReference type="EMBL" id="FSRC01000001">
    <property type="protein sequence ID" value="SIN67492.1"/>
    <property type="molecule type" value="Genomic_DNA"/>
</dbReference>
<dbReference type="Proteomes" id="UP000185221">
    <property type="component" value="Unassembled WGS sequence"/>
</dbReference>
<proteinExistence type="predicted"/>
<gene>
    <name evidence="1" type="ORF">SAMN05444394_0551</name>
</gene>
<evidence type="ECO:0000313" key="2">
    <source>
        <dbReference type="Proteomes" id="UP000185221"/>
    </source>
</evidence>
<dbReference type="OrthoDB" id="9923104at2"/>
<evidence type="ECO:0000313" key="1">
    <source>
        <dbReference type="EMBL" id="SIN67492.1"/>
    </source>
</evidence>